<dbReference type="EMBL" id="JAFEUO010000003">
    <property type="protein sequence ID" value="MBM7083593.1"/>
    <property type="molecule type" value="Genomic_DNA"/>
</dbReference>
<comment type="caution">
    <text evidence="1">The sequence shown here is derived from an EMBL/GenBank/DDBJ whole genome shotgun (WGS) entry which is preliminary data.</text>
</comment>
<protein>
    <submittedName>
        <fullName evidence="1">Uncharacterized protein</fullName>
    </submittedName>
</protein>
<reference evidence="1 2" key="1">
    <citation type="submission" date="2021-02" db="EMBL/GenBank/DDBJ databases">
        <authorList>
            <person name="Lee D.-H."/>
        </authorList>
    </citation>
    <scope>NUCLEOTIDE SEQUENCE [LARGE SCALE GENOMIC DNA]</scope>
    <source>
        <strain evidence="1 2">MMS20-R2-29</strain>
    </source>
</reference>
<organism evidence="1 2">
    <name type="scientific">Micromonospora humidisoli</name>
    <dbReference type="NCBI Taxonomy" id="2807622"/>
    <lineage>
        <taxon>Bacteria</taxon>
        <taxon>Bacillati</taxon>
        <taxon>Actinomycetota</taxon>
        <taxon>Actinomycetes</taxon>
        <taxon>Micromonosporales</taxon>
        <taxon>Micromonosporaceae</taxon>
        <taxon>Micromonospora</taxon>
    </lineage>
</organism>
<gene>
    <name evidence="1" type="ORF">JQN84_13810</name>
</gene>
<sequence>MSGKTNSTTYTWTPGKRFCDAEVHRTEATCAACENLGSCADCGQHVSGPAHRSCDQNGEVIHAACSPTRAARDWVDYY</sequence>
<proteinExistence type="predicted"/>
<name>A0ABS2JAS2_9ACTN</name>
<accession>A0ABS2JAS2</accession>
<keyword evidence="2" id="KW-1185">Reference proteome</keyword>
<evidence type="ECO:0000313" key="2">
    <source>
        <dbReference type="Proteomes" id="UP000809587"/>
    </source>
</evidence>
<dbReference type="Proteomes" id="UP000809587">
    <property type="component" value="Unassembled WGS sequence"/>
</dbReference>
<evidence type="ECO:0000313" key="1">
    <source>
        <dbReference type="EMBL" id="MBM7083593.1"/>
    </source>
</evidence>
<dbReference type="RefSeq" id="WP_204958733.1">
    <property type="nucleotide sequence ID" value="NZ_JAFEUO010000003.1"/>
</dbReference>